<comment type="caution">
    <text evidence="2">The sequence shown here is derived from an EMBL/GenBank/DDBJ whole genome shotgun (WGS) entry which is preliminary data.</text>
</comment>
<organism evidence="2 3">
    <name type="scientific">Actinophytocola oryzae</name>
    <dbReference type="NCBI Taxonomy" id="502181"/>
    <lineage>
        <taxon>Bacteria</taxon>
        <taxon>Bacillati</taxon>
        <taxon>Actinomycetota</taxon>
        <taxon>Actinomycetes</taxon>
        <taxon>Pseudonocardiales</taxon>
        <taxon>Pseudonocardiaceae</taxon>
    </lineage>
</organism>
<evidence type="ECO:0000259" key="1">
    <source>
        <dbReference type="Pfam" id="PF08818"/>
    </source>
</evidence>
<gene>
    <name evidence="2" type="ORF">CLV71_101678</name>
</gene>
<feature type="domain" description="YdhG-like" evidence="1">
    <location>
        <begin position="16"/>
        <end position="112"/>
    </location>
</feature>
<keyword evidence="3" id="KW-1185">Reference proteome</keyword>
<sequence>MPTTVSDYVTTLPEPQRRIAEQLVRLVDAELPGTGVVWHGHPVWSLGSAPGRSPVCLIKARSTYVTFSLWRGQEVDDPSGRLTAGARAMAGVKLRSLDDVDADLFTGWLRQAAALDGGR</sequence>
<dbReference type="AlphaFoldDB" id="A0A4R7W694"/>
<name>A0A4R7W694_9PSEU</name>
<dbReference type="Proteomes" id="UP000294927">
    <property type="component" value="Unassembled WGS sequence"/>
</dbReference>
<evidence type="ECO:0000313" key="3">
    <source>
        <dbReference type="Proteomes" id="UP000294927"/>
    </source>
</evidence>
<dbReference type="SUPFAM" id="SSF159888">
    <property type="entry name" value="YdhG-like"/>
    <property type="match status" value="1"/>
</dbReference>
<evidence type="ECO:0000313" key="2">
    <source>
        <dbReference type="EMBL" id="TDV57805.1"/>
    </source>
</evidence>
<dbReference type="EMBL" id="SOCP01000001">
    <property type="protein sequence ID" value="TDV57805.1"/>
    <property type="molecule type" value="Genomic_DNA"/>
</dbReference>
<dbReference type="RefSeq" id="WP_133901028.1">
    <property type="nucleotide sequence ID" value="NZ_SOCP01000001.1"/>
</dbReference>
<dbReference type="InterPro" id="IPR014922">
    <property type="entry name" value="YdhG-like"/>
</dbReference>
<dbReference type="Pfam" id="PF08818">
    <property type="entry name" value="DUF1801"/>
    <property type="match status" value="1"/>
</dbReference>
<proteinExistence type="predicted"/>
<reference evidence="2 3" key="1">
    <citation type="submission" date="2019-03" db="EMBL/GenBank/DDBJ databases">
        <title>Genomic Encyclopedia of Archaeal and Bacterial Type Strains, Phase II (KMG-II): from individual species to whole genera.</title>
        <authorList>
            <person name="Goeker M."/>
        </authorList>
    </citation>
    <scope>NUCLEOTIDE SEQUENCE [LARGE SCALE GENOMIC DNA]</scope>
    <source>
        <strain evidence="2 3">DSM 45499</strain>
    </source>
</reference>
<protein>
    <submittedName>
        <fullName evidence="2">Uncharacterized protein DUF1801</fullName>
    </submittedName>
</protein>
<dbReference type="OrthoDB" id="192368at2"/>
<accession>A0A4R7W694</accession>